<feature type="transmembrane region" description="Helical" evidence="9">
    <location>
        <begin position="83"/>
        <end position="102"/>
    </location>
</feature>
<evidence type="ECO:0000256" key="2">
    <source>
        <dbReference type="ARBA" id="ARBA00022475"/>
    </source>
</evidence>
<protein>
    <recommendedName>
        <fullName evidence="9">Lipoprotein signal peptidase</fullName>
        <ecNumber evidence="9">3.4.23.36</ecNumber>
    </recommendedName>
    <alternativeName>
        <fullName evidence="9">Prolipoprotein signal peptidase</fullName>
    </alternativeName>
    <alternativeName>
        <fullName evidence="9">Signal peptidase II</fullName>
        <shortName evidence="9">SPase II</shortName>
    </alternativeName>
</protein>
<organism evidence="11 12">
    <name type="scientific">Candidatus Wirthbacteria bacterium CG2_30_54_11</name>
    <dbReference type="NCBI Taxonomy" id="1817892"/>
    <lineage>
        <taxon>Bacteria</taxon>
        <taxon>Candidatus Wirthbacteria</taxon>
    </lineage>
</organism>
<feature type="transmembrane region" description="Helical" evidence="9">
    <location>
        <begin position="114"/>
        <end position="139"/>
    </location>
</feature>
<dbReference type="GO" id="GO:0004190">
    <property type="term" value="F:aspartic-type endopeptidase activity"/>
    <property type="evidence" value="ECO:0007669"/>
    <property type="project" value="UniProtKB-UniRule"/>
</dbReference>
<feature type="active site" evidence="9">
    <location>
        <position position="127"/>
    </location>
</feature>
<name>A0A1J5ITZ3_9BACT</name>
<comment type="catalytic activity">
    <reaction evidence="9">
        <text>Release of signal peptides from bacterial membrane prolipoproteins. Hydrolyzes -Xaa-Yaa-Zaa-|-(S,diacylglyceryl)Cys-, in which Xaa is hydrophobic (preferably Leu), and Yaa (Ala or Ser) and Zaa (Gly or Ala) have small, neutral side chains.</text>
        <dbReference type="EC" id="3.4.23.36"/>
    </reaction>
</comment>
<gene>
    <name evidence="9" type="primary">lspA</name>
    <name evidence="11" type="ORF">AUK40_04755</name>
</gene>
<evidence type="ECO:0000256" key="10">
    <source>
        <dbReference type="RuleBase" id="RU004181"/>
    </source>
</evidence>
<keyword evidence="8 9" id="KW-0472">Membrane</keyword>
<keyword evidence="2 9" id="KW-1003">Cell membrane</keyword>
<comment type="similarity">
    <text evidence="1 9 10">Belongs to the peptidase A8 family.</text>
</comment>
<dbReference type="PRINTS" id="PR00781">
    <property type="entry name" value="LIPOSIGPTASE"/>
</dbReference>
<evidence type="ECO:0000256" key="3">
    <source>
        <dbReference type="ARBA" id="ARBA00022670"/>
    </source>
</evidence>
<dbReference type="EC" id="3.4.23.36" evidence="9"/>
<dbReference type="EMBL" id="MNZT01000081">
    <property type="protein sequence ID" value="OIP96639.1"/>
    <property type="molecule type" value="Genomic_DNA"/>
</dbReference>
<accession>A0A1J5ITZ3</accession>
<dbReference type="NCBIfam" id="TIGR00077">
    <property type="entry name" value="lspA"/>
    <property type="match status" value="1"/>
</dbReference>
<keyword evidence="4 9" id="KW-0812">Transmembrane</keyword>
<dbReference type="GO" id="GO:0005886">
    <property type="term" value="C:plasma membrane"/>
    <property type="evidence" value="ECO:0007669"/>
    <property type="project" value="UniProtKB-SubCell"/>
</dbReference>
<evidence type="ECO:0000256" key="4">
    <source>
        <dbReference type="ARBA" id="ARBA00022692"/>
    </source>
</evidence>
<proteinExistence type="inferred from homology"/>
<dbReference type="InterPro" id="IPR001872">
    <property type="entry name" value="Peptidase_A8"/>
</dbReference>
<keyword evidence="5 9" id="KW-0064">Aspartyl protease</keyword>
<dbReference type="GO" id="GO:0006508">
    <property type="term" value="P:proteolysis"/>
    <property type="evidence" value="ECO:0007669"/>
    <property type="project" value="UniProtKB-KW"/>
</dbReference>
<evidence type="ECO:0000313" key="12">
    <source>
        <dbReference type="Proteomes" id="UP000183245"/>
    </source>
</evidence>
<dbReference type="AlphaFoldDB" id="A0A1J5ITZ3"/>
<comment type="caution">
    <text evidence="9">Lacks conserved residue(s) required for the propagation of feature annotation.</text>
</comment>
<dbReference type="HAMAP" id="MF_00161">
    <property type="entry name" value="LspA"/>
    <property type="match status" value="1"/>
</dbReference>
<evidence type="ECO:0000256" key="6">
    <source>
        <dbReference type="ARBA" id="ARBA00022801"/>
    </source>
</evidence>
<keyword evidence="3 9" id="KW-0645">Protease</keyword>
<evidence type="ECO:0000256" key="1">
    <source>
        <dbReference type="ARBA" id="ARBA00006139"/>
    </source>
</evidence>
<evidence type="ECO:0000256" key="5">
    <source>
        <dbReference type="ARBA" id="ARBA00022750"/>
    </source>
</evidence>
<comment type="subcellular location">
    <subcellularLocation>
        <location evidence="9">Cell membrane</location>
        <topology evidence="9">Multi-pass membrane protein</topology>
    </subcellularLocation>
</comment>
<evidence type="ECO:0000256" key="9">
    <source>
        <dbReference type="HAMAP-Rule" id="MF_00161"/>
    </source>
</evidence>
<dbReference type="STRING" id="1817892.AUK40_04755"/>
<evidence type="ECO:0000313" key="11">
    <source>
        <dbReference type="EMBL" id="OIP96639.1"/>
    </source>
</evidence>
<dbReference type="Proteomes" id="UP000183245">
    <property type="component" value="Unassembled WGS sequence"/>
</dbReference>
<comment type="function">
    <text evidence="9">This protein specifically catalyzes the removal of signal peptides from prolipoproteins.</text>
</comment>
<feature type="transmembrane region" description="Helical" evidence="9">
    <location>
        <begin position="56"/>
        <end position="76"/>
    </location>
</feature>
<evidence type="ECO:0000256" key="8">
    <source>
        <dbReference type="ARBA" id="ARBA00023136"/>
    </source>
</evidence>
<dbReference type="PANTHER" id="PTHR33695">
    <property type="entry name" value="LIPOPROTEIN SIGNAL PEPTIDASE"/>
    <property type="match status" value="1"/>
</dbReference>
<dbReference type="PANTHER" id="PTHR33695:SF1">
    <property type="entry name" value="LIPOPROTEIN SIGNAL PEPTIDASE"/>
    <property type="match status" value="1"/>
</dbReference>
<keyword evidence="7 9" id="KW-1133">Transmembrane helix</keyword>
<comment type="pathway">
    <text evidence="9">Protein modification; lipoprotein biosynthesis (signal peptide cleavage).</text>
</comment>
<evidence type="ECO:0000256" key="7">
    <source>
        <dbReference type="ARBA" id="ARBA00022989"/>
    </source>
</evidence>
<dbReference type="UniPathway" id="UPA00665"/>
<comment type="caution">
    <text evidence="11">The sequence shown here is derived from an EMBL/GenBank/DDBJ whole genome shotgun (WGS) entry which is preliminary data.</text>
</comment>
<keyword evidence="6 9" id="KW-0378">Hydrolase</keyword>
<reference evidence="11 12" key="1">
    <citation type="journal article" date="2016" name="Environ. Microbiol.">
        <title>Genomic resolution of a cold subsurface aquifer community provides metabolic insights for novel microbes adapted to high CO concentrations.</title>
        <authorList>
            <person name="Probst A.J."/>
            <person name="Castelle C.J."/>
            <person name="Singh A."/>
            <person name="Brown C.T."/>
            <person name="Anantharaman K."/>
            <person name="Sharon I."/>
            <person name="Hug L.A."/>
            <person name="Burstein D."/>
            <person name="Emerson J.B."/>
            <person name="Thomas B.C."/>
            <person name="Banfield J.F."/>
        </authorList>
    </citation>
    <scope>NUCLEOTIDE SEQUENCE [LARGE SCALE GENOMIC DNA]</scope>
    <source>
        <strain evidence="11">CG2_30_54_11</strain>
    </source>
</reference>
<feature type="active site" evidence="9">
    <location>
        <position position="113"/>
    </location>
</feature>
<dbReference type="Pfam" id="PF01252">
    <property type="entry name" value="Peptidase_A8"/>
    <property type="match status" value="1"/>
</dbReference>
<sequence length="148" mass="16571">MWSAAMVVIGLDQWTKYLVLRSAGIHLLQWSKWDIVSLQVVYNRGMALGIGLGRGFPFVGIGSLVIVAVVITTCMYRQEFMRFWYTPVVTGIVIGGIAGNLIDRMTRGGEVLDFIAILFFPVFNLADFFLVTGSLILIWRIYKSSNSI</sequence>